<feature type="compositionally biased region" description="Basic and acidic residues" evidence="1">
    <location>
        <begin position="911"/>
        <end position="930"/>
    </location>
</feature>
<evidence type="ECO:0000313" key="3">
    <source>
        <dbReference type="EnsemblMetazoa" id="LLOJ004181-PA"/>
    </source>
</evidence>
<organism evidence="3 4">
    <name type="scientific">Lutzomyia longipalpis</name>
    <name type="common">Sand fly</name>
    <dbReference type="NCBI Taxonomy" id="7200"/>
    <lineage>
        <taxon>Eukaryota</taxon>
        <taxon>Metazoa</taxon>
        <taxon>Ecdysozoa</taxon>
        <taxon>Arthropoda</taxon>
        <taxon>Hexapoda</taxon>
        <taxon>Insecta</taxon>
        <taxon>Pterygota</taxon>
        <taxon>Neoptera</taxon>
        <taxon>Endopterygota</taxon>
        <taxon>Diptera</taxon>
        <taxon>Nematocera</taxon>
        <taxon>Psychodoidea</taxon>
        <taxon>Psychodidae</taxon>
        <taxon>Lutzomyia</taxon>
        <taxon>Lutzomyia</taxon>
    </lineage>
</organism>
<protein>
    <submittedName>
        <fullName evidence="2">Putative golgin imh1</fullName>
    </submittedName>
</protein>
<dbReference type="GO" id="GO:0005634">
    <property type="term" value="C:nucleus"/>
    <property type="evidence" value="ECO:0007669"/>
    <property type="project" value="TreeGrafter"/>
</dbReference>
<reference evidence="3" key="3">
    <citation type="submission" date="2020-05" db="UniProtKB">
        <authorList>
            <consortium name="EnsemblMetazoa"/>
        </authorList>
    </citation>
    <scope>IDENTIFICATION</scope>
    <source>
        <strain evidence="3">Jacobina</strain>
    </source>
</reference>
<keyword evidence="4" id="KW-1185">Reference proteome</keyword>
<dbReference type="EMBL" id="AJWK01013184">
    <property type="status" value="NOT_ANNOTATED_CDS"/>
    <property type="molecule type" value="Genomic_DNA"/>
</dbReference>
<dbReference type="PANTHER" id="PTHR21603">
    <property type="entry name" value="ANTIGEN KI-67-LIKE PROTEIN"/>
    <property type="match status" value="1"/>
</dbReference>
<feature type="region of interest" description="Disordered" evidence="1">
    <location>
        <begin position="176"/>
        <end position="204"/>
    </location>
</feature>
<dbReference type="EnsemblMetazoa" id="LLOJ004181-RA">
    <property type="protein sequence ID" value="LLOJ004181-PA"/>
    <property type="gene ID" value="LLOJ004181"/>
</dbReference>
<dbReference type="GO" id="GO:0007088">
    <property type="term" value="P:regulation of mitotic nuclear division"/>
    <property type="evidence" value="ECO:0007669"/>
    <property type="project" value="TreeGrafter"/>
</dbReference>
<feature type="compositionally biased region" description="Polar residues" evidence="1">
    <location>
        <begin position="413"/>
        <end position="431"/>
    </location>
</feature>
<dbReference type="VEuPathDB" id="VectorBase:LLOJ004181"/>
<dbReference type="SUPFAM" id="SSF49879">
    <property type="entry name" value="SMAD/FHA domain"/>
    <property type="match status" value="1"/>
</dbReference>
<evidence type="ECO:0000313" key="4">
    <source>
        <dbReference type="Proteomes" id="UP000092461"/>
    </source>
</evidence>
<feature type="region of interest" description="Disordered" evidence="1">
    <location>
        <begin position="1078"/>
        <end position="1107"/>
    </location>
</feature>
<proteinExistence type="predicted"/>
<dbReference type="GO" id="GO:0005694">
    <property type="term" value="C:chromosome"/>
    <property type="evidence" value="ECO:0007669"/>
    <property type="project" value="TreeGrafter"/>
</dbReference>
<reference evidence="2" key="2">
    <citation type="journal article" date="2020" name="BMC">
        <title>Leishmania infection induces a limited differential gene expression in the sand fly midgut.</title>
        <authorList>
            <person name="Coutinho-Abreu I.V."/>
            <person name="Serafim T.D."/>
            <person name="Meneses C."/>
            <person name="Kamhawi S."/>
            <person name="Oliveira F."/>
            <person name="Valenzuela J.G."/>
        </authorList>
    </citation>
    <scope>NUCLEOTIDE SEQUENCE</scope>
    <source>
        <strain evidence="2">Jacobina</strain>
        <tissue evidence="2">Midgut</tissue>
    </source>
</reference>
<name>A0A1B0CIB9_LUTLO</name>
<dbReference type="Gene3D" id="2.60.200.20">
    <property type="match status" value="1"/>
</dbReference>
<dbReference type="EMBL" id="GITU01003474">
    <property type="protein sequence ID" value="MBC1172177.1"/>
    <property type="molecule type" value="Transcribed_RNA"/>
</dbReference>
<dbReference type="VEuPathDB" id="VectorBase:LLONM1_000871"/>
<feature type="region of interest" description="Disordered" evidence="1">
    <location>
        <begin position="248"/>
        <end position="283"/>
    </location>
</feature>
<sequence length="1132" mass="124655">MEASLLGGKLIFLKKNGKNRVVYTTRGSAVRFGKDLLCHFRLRHPNACKIHCKICIGRIGKVQIINYSTDQSVAVNDKIVMKKQFIKSGDQISILGMNFVWEFTPIVDALKTTVRKSSPLSMRPAEMKRACWSEPGRRKKLKRLNKETIVSILTPVRKRRRFSGVPELKIGVPEDEKKVPESVEQPKTPEKNLLEGTGIVSPNLPRQSINLMSFQTPKTLRGDNSTAESTMKDSTVVAATIDGSRSLYGTPVGPSLEGTRASPEQPSNLIDLNTPAPTKGDPEKLCADSDASDFFKTPLKQIRARGLKTPSSIAPQTAAKVDFTSLPQSTPIDVTKRLDVNEESTIIDVDQSESVITIDDSSETLKTPENSIKFIGEASKIDDSSATPKRTLRSATKSSVASTKKLQEVNAMTPKTPQSTRRNAKTPQSAVSVKKQPQDITPRTSTLPRSTRKSSRTPQSVKKVKGEDLEDFSTPKQVRKIIRRPVTSAKKLKERKIEAKLNTSDTTGEKPQPTVSQLRGLMTMENLTNITSGSDVFDKENMTSPQATTLSEDHQLRSLQKENNMPNMTPTPAKKQLKSLSAVKSGRVTKTPRSPLNNLSNISGVKNLFGTQQKSPKAVQRHHVVASSPLNDLTDVGGVRRLFRTPGRGKKDDLTDIVGVRELLATPKSTNKLEDIVGVRELMKTPLEDVTVDLRGVRELMQDLPKDETSVRLAGIRDLMKSPEEEGASPDLRGVRKLLKSPVDQDLSMDLRGIREIMKEPKEADYSVVYAGVKDLMKEPKEGDMSLKFTGVKELMKEPTGDKTINYAGLRDIMKPSTSKDTSFAMVGVKELLKEPVDVETTQNLTGMADLYTIPEESKPLSQGEDAEEASKPTSSSTSVVEVIELDATVDQLFDSLKGLTSMPSVQRTYSRKESPKKVQTPEKIEKGGDDKGIQEWIDSIVLSTTNENAHSRRANNTLQVLSDKYSNVTATESEQLLTESIDNNPESEDVAEDNATNDIPSVRRETTGRDVSLRKLAIAQSFAETEKNLLSVNDTFDFGHGVTSTPKTPRLKVDQLTEIAPRRSPRLQRTTEILLKTPEVSSTKEKNEATSAASANDKPRRGRKPKAVTFAVTFAVPESPAAVSSSTKREV</sequence>
<feature type="region of interest" description="Disordered" evidence="1">
    <location>
        <begin position="905"/>
        <end position="930"/>
    </location>
</feature>
<feature type="compositionally biased region" description="Polar residues" evidence="1">
    <location>
        <begin position="262"/>
        <end position="271"/>
    </location>
</feature>
<feature type="compositionally biased region" description="Low complexity" evidence="1">
    <location>
        <begin position="394"/>
        <end position="404"/>
    </location>
</feature>
<evidence type="ECO:0000256" key="1">
    <source>
        <dbReference type="SAM" id="MobiDB-lite"/>
    </source>
</evidence>
<dbReference type="AlphaFoldDB" id="A0A1B0CIB9"/>
<feature type="region of interest" description="Disordered" evidence="1">
    <location>
        <begin position="978"/>
        <end position="1010"/>
    </location>
</feature>
<accession>A0A1B0CIB9</accession>
<dbReference type="InterPro" id="IPR008984">
    <property type="entry name" value="SMAD_FHA_dom_sf"/>
</dbReference>
<dbReference type="GO" id="GO:0051983">
    <property type="term" value="P:regulation of chromosome segregation"/>
    <property type="evidence" value="ECO:0007669"/>
    <property type="project" value="TreeGrafter"/>
</dbReference>
<reference evidence="4" key="1">
    <citation type="submission" date="2012-05" db="EMBL/GenBank/DDBJ databases">
        <title>Whole Genome Assembly of Lutzomyia longipalpis.</title>
        <authorList>
            <person name="Richards S."/>
            <person name="Qu C."/>
            <person name="Dillon R."/>
            <person name="Worley K."/>
            <person name="Scherer S."/>
            <person name="Batterton M."/>
            <person name="Taylor A."/>
            <person name="Hawes A."/>
            <person name="Hernandez B."/>
            <person name="Kovar C."/>
            <person name="Mandapat C."/>
            <person name="Pham C."/>
            <person name="Qu C."/>
            <person name="Jing C."/>
            <person name="Bess C."/>
            <person name="Bandaranaike D."/>
            <person name="Ngo D."/>
            <person name="Ongeri F."/>
            <person name="Arias F."/>
            <person name="Lara F."/>
            <person name="Weissenberger G."/>
            <person name="Kamau G."/>
            <person name="Han H."/>
            <person name="Shen H."/>
            <person name="Dinh H."/>
            <person name="Khalil I."/>
            <person name="Jones J."/>
            <person name="Shafer J."/>
            <person name="Jayaseelan J."/>
            <person name="Quiroz J."/>
            <person name="Blankenburg K."/>
            <person name="Nguyen L."/>
            <person name="Jackson L."/>
            <person name="Francisco L."/>
            <person name="Tang L.-Y."/>
            <person name="Pu L.-L."/>
            <person name="Perales L."/>
            <person name="Lorensuhewa L."/>
            <person name="Munidasa M."/>
            <person name="Coyle M."/>
            <person name="Taylor M."/>
            <person name="Puazo M."/>
            <person name="Firestine M."/>
            <person name="Scheel M."/>
            <person name="Javaid M."/>
            <person name="Wang M."/>
            <person name="Li M."/>
            <person name="Tabassum N."/>
            <person name="Saada N."/>
            <person name="Osuji N."/>
            <person name="Aqrawi P."/>
            <person name="Fu Q."/>
            <person name="Thornton R."/>
            <person name="Raj R."/>
            <person name="Goodspeed R."/>
            <person name="Mata R."/>
            <person name="Najjar R."/>
            <person name="Gubbala S."/>
            <person name="Lee S."/>
            <person name="Denson S."/>
            <person name="Patil S."/>
            <person name="Macmil S."/>
            <person name="Qi S."/>
            <person name="Matskevitch T."/>
            <person name="Palculict T."/>
            <person name="Mathew T."/>
            <person name="Vee V."/>
            <person name="Velamala V."/>
            <person name="Korchina V."/>
            <person name="Cai W."/>
            <person name="Liu W."/>
            <person name="Dai W."/>
            <person name="Zou X."/>
            <person name="Zhu Y."/>
            <person name="Zhang Y."/>
            <person name="Wu Y.-Q."/>
            <person name="Xin Y."/>
            <person name="Nazarath L."/>
            <person name="Kovar C."/>
            <person name="Han Y."/>
            <person name="Muzny D."/>
            <person name="Gibbs R."/>
        </authorList>
    </citation>
    <scope>NUCLEOTIDE SEQUENCE [LARGE SCALE GENOMIC DNA]</scope>
    <source>
        <strain evidence="4">Jacobina</strain>
    </source>
</reference>
<feature type="region of interest" description="Disordered" evidence="1">
    <location>
        <begin position="382"/>
        <end position="469"/>
    </location>
</feature>
<feature type="region of interest" description="Disordered" evidence="1">
    <location>
        <begin position="858"/>
        <end position="878"/>
    </location>
</feature>
<evidence type="ECO:0000313" key="2">
    <source>
        <dbReference type="EMBL" id="MBC1172177.1"/>
    </source>
</evidence>
<dbReference type="Proteomes" id="UP000092461">
    <property type="component" value="Unassembled WGS sequence"/>
</dbReference>
<dbReference type="PANTHER" id="PTHR21603:SF16">
    <property type="entry name" value="CELL DIVISION CYCLE-ASSOCIATED PROTEIN 2"/>
    <property type="match status" value="1"/>
</dbReference>